<dbReference type="Proteomes" id="UP000240739">
    <property type="component" value="Unassembled WGS sequence"/>
</dbReference>
<protein>
    <submittedName>
        <fullName evidence="1">Uncharacterized protein</fullName>
    </submittedName>
</protein>
<comment type="caution">
    <text evidence="1">The sequence shown here is derived from an EMBL/GenBank/DDBJ whole genome shotgun (WGS) entry which is preliminary data.</text>
</comment>
<dbReference type="EMBL" id="PYYB01000003">
    <property type="protein sequence ID" value="PTL55522.1"/>
    <property type="molecule type" value="Genomic_DNA"/>
</dbReference>
<proteinExistence type="predicted"/>
<organism evidence="1 2">
    <name type="scientific">Paraconexibacter algicola</name>
    <dbReference type="NCBI Taxonomy" id="2133960"/>
    <lineage>
        <taxon>Bacteria</taxon>
        <taxon>Bacillati</taxon>
        <taxon>Actinomycetota</taxon>
        <taxon>Thermoleophilia</taxon>
        <taxon>Solirubrobacterales</taxon>
        <taxon>Paraconexibacteraceae</taxon>
        <taxon>Paraconexibacter</taxon>
    </lineage>
</organism>
<sequence length="217" mass="24403">MLRRASGGRTRTAKPYRRAQFEASLNQIVKATQRIESELRSVLPQQRKGTRDYREEAERILGVIDRTQERLTQRRAQARYWAQQGAWGRITEADREKAKIAVATSRELTKLRRRAKRAVAVPIAVSIPNAPRAPRKGPAAKRRRWTAEGAWVALIEWTAKTGAPPRAVDFRNEPSLPSYAKVHEFFGGLSALADDLIDDAAYYKKTGHLTASVVSGD</sequence>
<reference evidence="1 2" key="1">
    <citation type="submission" date="2018-03" db="EMBL/GenBank/DDBJ databases">
        <title>Aquarubrobacter algicola gen. nov., sp. nov., a novel actinobacterium isolated from shallow eutrophic lake during the end of cyanobacterial harmful algal blooms.</title>
        <authorList>
            <person name="Chun S.J."/>
        </authorList>
    </citation>
    <scope>NUCLEOTIDE SEQUENCE [LARGE SCALE GENOMIC DNA]</scope>
    <source>
        <strain evidence="1 2">Seoho-28</strain>
    </source>
</reference>
<dbReference type="AlphaFoldDB" id="A0A2T4UDL5"/>
<accession>A0A2T4UDL5</accession>
<gene>
    <name evidence="1" type="ORF">C7Y72_17895</name>
</gene>
<evidence type="ECO:0000313" key="2">
    <source>
        <dbReference type="Proteomes" id="UP000240739"/>
    </source>
</evidence>
<name>A0A2T4UDL5_9ACTN</name>
<keyword evidence="2" id="KW-1185">Reference proteome</keyword>
<evidence type="ECO:0000313" key="1">
    <source>
        <dbReference type="EMBL" id="PTL55522.1"/>
    </source>
</evidence>